<organism evidence="1 2">
    <name type="scientific">Polypedilum vanderplanki</name>
    <name type="common">Sleeping chironomid midge</name>
    <dbReference type="NCBI Taxonomy" id="319348"/>
    <lineage>
        <taxon>Eukaryota</taxon>
        <taxon>Metazoa</taxon>
        <taxon>Ecdysozoa</taxon>
        <taxon>Arthropoda</taxon>
        <taxon>Hexapoda</taxon>
        <taxon>Insecta</taxon>
        <taxon>Pterygota</taxon>
        <taxon>Neoptera</taxon>
        <taxon>Endopterygota</taxon>
        <taxon>Diptera</taxon>
        <taxon>Nematocera</taxon>
        <taxon>Chironomoidea</taxon>
        <taxon>Chironomidae</taxon>
        <taxon>Chironominae</taxon>
        <taxon>Polypedilum</taxon>
        <taxon>Polypedilum</taxon>
    </lineage>
</organism>
<dbReference type="AlphaFoldDB" id="A0A9J6C859"/>
<accession>A0A9J6C859</accession>
<dbReference type="EMBL" id="JADBJN010000002">
    <property type="protein sequence ID" value="KAG5678226.1"/>
    <property type="molecule type" value="Genomic_DNA"/>
</dbReference>
<comment type="caution">
    <text evidence="1">The sequence shown here is derived from an EMBL/GenBank/DDBJ whole genome shotgun (WGS) entry which is preliminary data.</text>
</comment>
<evidence type="ECO:0000313" key="1">
    <source>
        <dbReference type="EMBL" id="KAG5678226.1"/>
    </source>
</evidence>
<gene>
    <name evidence="1" type="ORF">PVAND_007918</name>
</gene>
<keyword evidence="2" id="KW-1185">Reference proteome</keyword>
<reference evidence="1" key="1">
    <citation type="submission" date="2021-03" db="EMBL/GenBank/DDBJ databases">
        <title>Chromosome level genome of the anhydrobiotic midge Polypedilum vanderplanki.</title>
        <authorList>
            <person name="Yoshida Y."/>
            <person name="Kikawada T."/>
            <person name="Gusev O."/>
        </authorList>
    </citation>
    <scope>NUCLEOTIDE SEQUENCE</scope>
    <source>
        <strain evidence="1">NIAS01</strain>
        <tissue evidence="1">Whole body or cell culture</tissue>
    </source>
</reference>
<protein>
    <submittedName>
        <fullName evidence="1">Uncharacterized protein</fullName>
    </submittedName>
</protein>
<evidence type="ECO:0000313" key="2">
    <source>
        <dbReference type="Proteomes" id="UP001107558"/>
    </source>
</evidence>
<sequence length="98" mass="11700">MSCCVRKDKCQFKAHSYNIWSKAWLCKPKDNLLLKHECPKFQPKTKKKNFIRINIEAIPSFYRKQPQDAQKKATKNKMEELKFLVEEAMPAYPCYCPR</sequence>
<proteinExistence type="predicted"/>
<dbReference type="Proteomes" id="UP001107558">
    <property type="component" value="Chromosome 2"/>
</dbReference>
<name>A0A9J6C859_POLVA</name>